<accession>A0ABX0X881</accession>
<evidence type="ECO:0000313" key="4">
    <source>
        <dbReference type="Proteomes" id="UP000770785"/>
    </source>
</evidence>
<feature type="signal peptide" evidence="1">
    <location>
        <begin position="1"/>
        <end position="18"/>
    </location>
</feature>
<dbReference type="Pfam" id="PF05036">
    <property type="entry name" value="SPOR"/>
    <property type="match status" value="1"/>
</dbReference>
<dbReference type="PANTHER" id="PTHR34183:SF8">
    <property type="entry name" value="ENDOLYTIC PEPTIDOGLYCAN TRANSGLYCOSYLASE RLPA-RELATED"/>
    <property type="match status" value="1"/>
</dbReference>
<keyword evidence="3" id="KW-0378">Hydrolase</keyword>
<dbReference type="InterPro" id="IPR009009">
    <property type="entry name" value="RlpA-like_DPBB"/>
</dbReference>
<keyword evidence="3" id="KW-0449">Lipoprotein</keyword>
<dbReference type="RefSeq" id="WP_168035948.1">
    <property type="nucleotide sequence ID" value="NZ_JAATJH010000001.1"/>
</dbReference>
<feature type="domain" description="SPOR" evidence="2">
    <location>
        <begin position="341"/>
        <end position="422"/>
    </location>
</feature>
<dbReference type="PANTHER" id="PTHR34183">
    <property type="entry name" value="ENDOLYTIC PEPTIDOGLYCAN TRANSGLYCOSYLASE RLPA"/>
    <property type="match status" value="1"/>
</dbReference>
<dbReference type="SUPFAM" id="SSF110997">
    <property type="entry name" value="Sporulation related repeat"/>
    <property type="match status" value="1"/>
</dbReference>
<keyword evidence="4" id="KW-1185">Reference proteome</keyword>
<dbReference type="Gene3D" id="2.40.40.10">
    <property type="entry name" value="RlpA-like domain"/>
    <property type="match status" value="1"/>
</dbReference>
<protein>
    <submittedName>
        <fullName evidence="3">Rare lipoprotein A (Peptidoglycan hydrolase)</fullName>
    </submittedName>
</protein>
<evidence type="ECO:0000259" key="2">
    <source>
        <dbReference type="PROSITE" id="PS51724"/>
    </source>
</evidence>
<dbReference type="Pfam" id="PF03330">
    <property type="entry name" value="DPBB_1"/>
    <property type="match status" value="1"/>
</dbReference>
<feature type="chain" id="PRO_5045146055" evidence="1">
    <location>
        <begin position="19"/>
        <end position="423"/>
    </location>
</feature>
<gene>
    <name evidence="3" type="ORF">GGR27_000665</name>
</gene>
<dbReference type="Proteomes" id="UP000770785">
    <property type="component" value="Unassembled WGS sequence"/>
</dbReference>
<comment type="caution">
    <text evidence="3">The sequence shown here is derived from an EMBL/GenBank/DDBJ whole genome shotgun (WGS) entry which is preliminary data.</text>
</comment>
<dbReference type="InterPro" id="IPR036908">
    <property type="entry name" value="RlpA-like_sf"/>
</dbReference>
<dbReference type="Gene3D" id="3.30.70.1070">
    <property type="entry name" value="Sporulation related repeat"/>
    <property type="match status" value="1"/>
</dbReference>
<dbReference type="InterPro" id="IPR007730">
    <property type="entry name" value="SPOR-like_dom"/>
</dbReference>
<organism evidence="3 4">
    <name type="scientific">Neolewinella antarctica</name>
    <dbReference type="NCBI Taxonomy" id="442734"/>
    <lineage>
        <taxon>Bacteria</taxon>
        <taxon>Pseudomonadati</taxon>
        <taxon>Bacteroidota</taxon>
        <taxon>Saprospiria</taxon>
        <taxon>Saprospirales</taxon>
        <taxon>Lewinellaceae</taxon>
        <taxon>Neolewinella</taxon>
    </lineage>
</organism>
<evidence type="ECO:0000313" key="3">
    <source>
        <dbReference type="EMBL" id="NJC25184.1"/>
    </source>
</evidence>
<evidence type="ECO:0000256" key="1">
    <source>
        <dbReference type="SAM" id="SignalP"/>
    </source>
</evidence>
<keyword evidence="1" id="KW-0732">Signal</keyword>
<reference evidence="3 4" key="1">
    <citation type="submission" date="2020-03" db="EMBL/GenBank/DDBJ databases">
        <title>Genomic Encyclopedia of Type Strains, Phase IV (KMG-IV): sequencing the most valuable type-strain genomes for metagenomic binning, comparative biology and taxonomic classification.</title>
        <authorList>
            <person name="Goeker M."/>
        </authorList>
    </citation>
    <scope>NUCLEOTIDE SEQUENCE [LARGE SCALE GENOMIC DNA]</scope>
    <source>
        <strain evidence="3 4">DSM 105096</strain>
    </source>
</reference>
<dbReference type="SUPFAM" id="SSF50685">
    <property type="entry name" value="Barwin-like endoglucanases"/>
    <property type="match status" value="1"/>
</dbReference>
<dbReference type="CDD" id="cd22268">
    <property type="entry name" value="DPBB_RlpA-like"/>
    <property type="match status" value="1"/>
</dbReference>
<dbReference type="InterPro" id="IPR036680">
    <property type="entry name" value="SPOR-like_sf"/>
</dbReference>
<name>A0ABX0X881_9BACT</name>
<proteinExistence type="predicted"/>
<dbReference type="GO" id="GO:0016787">
    <property type="term" value="F:hydrolase activity"/>
    <property type="evidence" value="ECO:0007669"/>
    <property type="project" value="UniProtKB-KW"/>
</dbReference>
<dbReference type="EMBL" id="JAATJH010000001">
    <property type="protein sequence ID" value="NJC25184.1"/>
    <property type="molecule type" value="Genomic_DNA"/>
</dbReference>
<sequence>MKNLAFISALLLASPLSAQSFEWDKKGADAGAAVISTRNEVRGTALADYDAAYKTRQVGLAAAYAPDMDGRTTAYGERYQPGQLTASHAILPLGSLVKVVDLNTQKSVVVRINDTAQKCEGCLITLSTAAADSLGLNLRGRVSVERTGFSNWNPNVVAKAAPRPNVYGTGTPIGTAADADAPTFGSADRNVGYDLASKEVQPTLPIVSDVPAGPTVYNRSALPPNATVRPSVLAREVVNTPKRSAAEDTWQPEVSGRIAPDVYESPALASPQVVYYQPVQNTANQVAPPRPTVPRFQENRSASVPAYYPVPATAKSTKAAKSILLANSTVVTGVSPAKELVGAAVVHSVQLAAYANEGYAKQRVTEFKGMGVEDVFYRSSARPDGSLLHRVYSGSYSSKSEAQTAATYLRDVLQIEGMITQVK</sequence>
<dbReference type="PROSITE" id="PS51724">
    <property type="entry name" value="SPOR"/>
    <property type="match status" value="1"/>
</dbReference>